<keyword evidence="2" id="KW-1185">Reference proteome</keyword>
<accession>A0AAE2BXV7</accession>
<dbReference type="EMBL" id="JACGWL010000005">
    <property type="protein sequence ID" value="KAK4401748.1"/>
    <property type="molecule type" value="Genomic_DNA"/>
</dbReference>
<gene>
    <name evidence="1" type="ORF">Sango_0915500</name>
</gene>
<comment type="caution">
    <text evidence="1">The sequence shown here is derived from an EMBL/GenBank/DDBJ whole genome shotgun (WGS) entry which is preliminary data.</text>
</comment>
<sequence length="136" mass="15913">MKRREARVESKLENYGHNRNLLATKGKVHWLKSGDRNTTFFRAETSTRRWTNFITKLRNDDGAWVEEPKAIQHLIERHFLKVFEFDRPSVTDIERGIEHLTCKVDYVTTLDLVQPFTVEEEFGSVTLSEDCTKGTP</sequence>
<evidence type="ECO:0000313" key="1">
    <source>
        <dbReference type="EMBL" id="KAK4401748.1"/>
    </source>
</evidence>
<name>A0AAE2BXV7_9LAMI</name>
<evidence type="ECO:0000313" key="2">
    <source>
        <dbReference type="Proteomes" id="UP001289374"/>
    </source>
</evidence>
<dbReference type="AlphaFoldDB" id="A0AAE2BXV7"/>
<reference evidence="1" key="1">
    <citation type="submission" date="2020-06" db="EMBL/GenBank/DDBJ databases">
        <authorList>
            <person name="Li T."/>
            <person name="Hu X."/>
            <person name="Zhang T."/>
            <person name="Song X."/>
            <person name="Zhang H."/>
            <person name="Dai N."/>
            <person name="Sheng W."/>
            <person name="Hou X."/>
            <person name="Wei L."/>
        </authorList>
    </citation>
    <scope>NUCLEOTIDE SEQUENCE</scope>
    <source>
        <strain evidence="1">K16</strain>
        <tissue evidence="1">Leaf</tissue>
    </source>
</reference>
<proteinExistence type="predicted"/>
<protein>
    <submittedName>
        <fullName evidence="1">Uncharacterized protein</fullName>
    </submittedName>
</protein>
<reference evidence="1" key="2">
    <citation type="journal article" date="2024" name="Plant">
        <title>Genomic evolution and insights into agronomic trait innovations of Sesamum species.</title>
        <authorList>
            <person name="Miao H."/>
            <person name="Wang L."/>
            <person name="Qu L."/>
            <person name="Liu H."/>
            <person name="Sun Y."/>
            <person name="Le M."/>
            <person name="Wang Q."/>
            <person name="Wei S."/>
            <person name="Zheng Y."/>
            <person name="Lin W."/>
            <person name="Duan Y."/>
            <person name="Cao H."/>
            <person name="Xiong S."/>
            <person name="Wang X."/>
            <person name="Wei L."/>
            <person name="Li C."/>
            <person name="Ma Q."/>
            <person name="Ju M."/>
            <person name="Zhao R."/>
            <person name="Li G."/>
            <person name="Mu C."/>
            <person name="Tian Q."/>
            <person name="Mei H."/>
            <person name="Zhang T."/>
            <person name="Gao T."/>
            <person name="Zhang H."/>
        </authorList>
    </citation>
    <scope>NUCLEOTIDE SEQUENCE</scope>
    <source>
        <strain evidence="1">K16</strain>
    </source>
</reference>
<dbReference type="Proteomes" id="UP001289374">
    <property type="component" value="Unassembled WGS sequence"/>
</dbReference>
<organism evidence="1 2">
    <name type="scientific">Sesamum angolense</name>
    <dbReference type="NCBI Taxonomy" id="2727404"/>
    <lineage>
        <taxon>Eukaryota</taxon>
        <taxon>Viridiplantae</taxon>
        <taxon>Streptophyta</taxon>
        <taxon>Embryophyta</taxon>
        <taxon>Tracheophyta</taxon>
        <taxon>Spermatophyta</taxon>
        <taxon>Magnoliopsida</taxon>
        <taxon>eudicotyledons</taxon>
        <taxon>Gunneridae</taxon>
        <taxon>Pentapetalae</taxon>
        <taxon>asterids</taxon>
        <taxon>lamiids</taxon>
        <taxon>Lamiales</taxon>
        <taxon>Pedaliaceae</taxon>
        <taxon>Sesamum</taxon>
    </lineage>
</organism>